<gene>
    <name evidence="2" type="ORF">AB835_08030</name>
</gene>
<dbReference type="STRING" id="62101.AB835_08030"/>
<feature type="coiled-coil region" evidence="1">
    <location>
        <begin position="32"/>
        <end position="59"/>
    </location>
</feature>
<evidence type="ECO:0000313" key="2">
    <source>
        <dbReference type="EMBL" id="ODS23551.1"/>
    </source>
</evidence>
<reference evidence="2 3" key="1">
    <citation type="journal article" date="2016" name="Appl. Environ. Microbiol.">
        <title>Lack of Overt Genome Reduction in the Bryostatin-Producing Bryozoan Symbiont "Candidatus Endobugula sertula".</title>
        <authorList>
            <person name="Miller I.J."/>
            <person name="Vanee N."/>
            <person name="Fong S.S."/>
            <person name="Lim-Fong G.E."/>
            <person name="Kwan J.C."/>
        </authorList>
    </citation>
    <scope>NUCLEOTIDE SEQUENCE [LARGE SCALE GENOMIC DNA]</scope>
    <source>
        <strain evidence="2">AB1-4</strain>
    </source>
</reference>
<proteinExistence type="predicted"/>
<accession>A0A1D2QPQ0</accession>
<name>A0A1D2QPQ0_9GAMM</name>
<protein>
    <submittedName>
        <fullName evidence="2">Uncharacterized protein</fullName>
    </submittedName>
</protein>
<organism evidence="2 3">
    <name type="scientific">Candidatus Endobugula sertula</name>
    <name type="common">Bugula neritina bacterial symbiont</name>
    <dbReference type="NCBI Taxonomy" id="62101"/>
    <lineage>
        <taxon>Bacteria</taxon>
        <taxon>Pseudomonadati</taxon>
        <taxon>Pseudomonadota</taxon>
        <taxon>Gammaproteobacteria</taxon>
        <taxon>Cellvibrionales</taxon>
        <taxon>Cellvibrionaceae</taxon>
        <taxon>Candidatus Endobugula</taxon>
    </lineage>
</organism>
<evidence type="ECO:0000313" key="3">
    <source>
        <dbReference type="Proteomes" id="UP000242502"/>
    </source>
</evidence>
<dbReference type="EMBL" id="MDLC01000025">
    <property type="protein sequence ID" value="ODS23551.1"/>
    <property type="molecule type" value="Genomic_DNA"/>
</dbReference>
<comment type="caution">
    <text evidence="2">The sequence shown here is derived from an EMBL/GenBank/DDBJ whole genome shotgun (WGS) entry which is preliminary data.</text>
</comment>
<dbReference type="AlphaFoldDB" id="A0A1D2QPQ0"/>
<dbReference type="Proteomes" id="UP000242502">
    <property type="component" value="Unassembled WGS sequence"/>
</dbReference>
<evidence type="ECO:0000256" key="1">
    <source>
        <dbReference type="SAM" id="Coils"/>
    </source>
</evidence>
<keyword evidence="1" id="KW-0175">Coiled coil</keyword>
<sequence length="203" mass="23070">MGKEAQLLHKSVPFVGGDVSRSLKGLLMDKGRGHLEEAVRDAEVNVETAEAMIEKLANDYNILNAPYIKLYVRREKRIKSGGKNRIFLMWTARGDLAKATDQKIRISTLVDPLGVHKEMGPDIMRLLKANPTHYQRIAAYDFIRHKMNAIYALHYDQYKTVCQLRDTVNAFHSATIDADTKRQAREINQAYLEIPGLESLFAV</sequence>